<evidence type="ECO:0000313" key="7">
    <source>
        <dbReference type="EMBL" id="KAE9621380.1"/>
    </source>
</evidence>
<dbReference type="OrthoDB" id="118154at2759"/>
<evidence type="ECO:0000256" key="5">
    <source>
        <dbReference type="SAM" id="MobiDB-lite"/>
    </source>
</evidence>
<feature type="domain" description="VHS" evidence="6">
    <location>
        <begin position="20"/>
        <end position="89"/>
    </location>
</feature>
<proteinExistence type="predicted"/>
<feature type="region of interest" description="Disordered" evidence="5">
    <location>
        <begin position="226"/>
        <end position="264"/>
    </location>
</feature>
<dbReference type="AlphaFoldDB" id="A0A6A4R5P7"/>
<evidence type="ECO:0000256" key="1">
    <source>
        <dbReference type="ARBA" id="ARBA00004132"/>
    </source>
</evidence>
<keyword evidence="8" id="KW-1185">Reference proteome</keyword>
<dbReference type="GO" id="GO:0032588">
    <property type="term" value="C:trans-Golgi network membrane"/>
    <property type="evidence" value="ECO:0007669"/>
    <property type="project" value="TreeGrafter"/>
</dbReference>
<gene>
    <name evidence="7" type="ORF">Lalb_Chr01g0013091</name>
</gene>
<dbReference type="PANTHER" id="PTHR21514">
    <property type="entry name" value="AP-4 COMPLEX ACCESSORY SUBUNIT TEPSIN"/>
    <property type="match status" value="1"/>
</dbReference>
<comment type="caution">
    <text evidence="7">The sequence shown here is derived from an EMBL/GenBank/DDBJ whole genome shotgun (WGS) entry which is preliminary data.</text>
</comment>
<dbReference type="PANTHER" id="PTHR21514:SF0">
    <property type="entry name" value="AP-4 COMPLEX ACCESSORY SUBUNIT TEPSIN"/>
    <property type="match status" value="1"/>
</dbReference>
<evidence type="ECO:0000313" key="8">
    <source>
        <dbReference type="Proteomes" id="UP000447434"/>
    </source>
</evidence>
<evidence type="ECO:0000256" key="3">
    <source>
        <dbReference type="ARBA" id="ARBA00023034"/>
    </source>
</evidence>
<dbReference type="Proteomes" id="UP000447434">
    <property type="component" value="Chromosome 1"/>
</dbReference>
<keyword evidence="3" id="KW-0333">Golgi apparatus</keyword>
<dbReference type="SUPFAM" id="SSF48464">
    <property type="entry name" value="ENTH/VHS domain"/>
    <property type="match status" value="1"/>
</dbReference>
<protein>
    <recommendedName>
        <fullName evidence="6">VHS domain-containing protein</fullName>
    </recommendedName>
</protein>
<dbReference type="GO" id="GO:0035091">
    <property type="term" value="F:phosphatidylinositol binding"/>
    <property type="evidence" value="ECO:0007669"/>
    <property type="project" value="InterPro"/>
</dbReference>
<evidence type="ECO:0000256" key="4">
    <source>
        <dbReference type="ARBA" id="ARBA00023329"/>
    </source>
</evidence>
<accession>A0A6A4R5P7</accession>
<feature type="compositionally biased region" description="Polar residues" evidence="5">
    <location>
        <begin position="226"/>
        <end position="262"/>
    </location>
</feature>
<dbReference type="InterPro" id="IPR013809">
    <property type="entry name" value="ENTH"/>
</dbReference>
<dbReference type="GO" id="GO:0030136">
    <property type="term" value="C:clathrin-coated vesicle"/>
    <property type="evidence" value="ECO:0007669"/>
    <property type="project" value="UniProtKB-SubCell"/>
</dbReference>
<dbReference type="Pfam" id="PF01417">
    <property type="entry name" value="ENTH"/>
    <property type="match status" value="1"/>
</dbReference>
<name>A0A6A4R5P7_LUPAL</name>
<reference evidence="8" key="1">
    <citation type="journal article" date="2020" name="Nat. Commun.">
        <title>Genome sequence of the cluster root forming white lupin.</title>
        <authorList>
            <person name="Hufnagel B."/>
            <person name="Marques A."/>
            <person name="Soriano A."/>
            <person name="Marques L."/>
            <person name="Divol F."/>
            <person name="Doumas P."/>
            <person name="Sallet E."/>
            <person name="Mancinotti D."/>
            <person name="Carrere S."/>
            <person name="Marande W."/>
            <person name="Arribat S."/>
            <person name="Keller J."/>
            <person name="Huneau C."/>
            <person name="Blein T."/>
            <person name="Aime D."/>
            <person name="Laguerre M."/>
            <person name="Taylor J."/>
            <person name="Schubert V."/>
            <person name="Nelson M."/>
            <person name="Geu-Flores F."/>
            <person name="Crespi M."/>
            <person name="Gallardo-Guerrero K."/>
            <person name="Delaux P.-M."/>
            <person name="Salse J."/>
            <person name="Berges H."/>
            <person name="Guyot R."/>
            <person name="Gouzy J."/>
            <person name="Peret B."/>
        </authorList>
    </citation>
    <scope>NUCLEOTIDE SEQUENCE [LARGE SCALE GENOMIC DNA]</scope>
    <source>
        <strain evidence="8">cv. Amiga</strain>
    </source>
</reference>
<evidence type="ECO:0000256" key="2">
    <source>
        <dbReference type="ARBA" id="ARBA00004601"/>
    </source>
</evidence>
<evidence type="ECO:0000259" key="6">
    <source>
        <dbReference type="PROSITE" id="PS50179"/>
    </source>
</evidence>
<dbReference type="InterPro" id="IPR039273">
    <property type="entry name" value="TEPSIN"/>
</dbReference>
<dbReference type="InterPro" id="IPR002014">
    <property type="entry name" value="VHS_dom"/>
</dbReference>
<dbReference type="PROSITE" id="PS50179">
    <property type="entry name" value="VHS"/>
    <property type="match status" value="1"/>
</dbReference>
<dbReference type="InterPro" id="IPR008942">
    <property type="entry name" value="ENTH_VHS"/>
</dbReference>
<comment type="subcellular location">
    <subcellularLocation>
        <location evidence="1">Cytoplasmic vesicle</location>
        <location evidence="1">Clathrin-coated vesicle</location>
    </subcellularLocation>
    <subcellularLocation>
        <location evidence="2">Golgi apparatus</location>
        <location evidence="2">trans-Golgi network</location>
    </subcellularLocation>
</comment>
<dbReference type="CDD" id="cd03572">
    <property type="entry name" value="ENTH_like_Tepsin"/>
    <property type="match status" value="1"/>
</dbReference>
<keyword evidence="4" id="KW-0968">Cytoplasmic vesicle</keyword>
<dbReference type="GO" id="GO:0043130">
    <property type="term" value="F:ubiquitin binding"/>
    <property type="evidence" value="ECO:0007669"/>
    <property type="project" value="InterPro"/>
</dbReference>
<dbReference type="InterPro" id="IPR035802">
    <property type="entry name" value="ENTH/VHS_tepsin"/>
</dbReference>
<dbReference type="SMART" id="SM00288">
    <property type="entry name" value="VHS"/>
    <property type="match status" value="1"/>
</dbReference>
<sequence>MESSRRAVESYWRSRLIDSATSDEDKVTPVYKLEEICELLRSSHVSIVKEVSEFVLKRLEHKSPIVKQKALRLIKYVVGKSGVEFRREMQRHSVAVRQLLHYKGQLDPLKGDALNKAVRDTAQEAIAVMFSEENKPAPAEDVNRRIQGFGNTNFEPPSGDKKSFISEVVGIGSASIKQGINSLTQGHSLMKNDSGNYRGPNLQSSLTIETEHGDKYEPVAYRNETRSSFGLPNNQSSGPWNQDSRVTTTEVSNGDSSASYSGGKTREDTLLETIVTSGGVRLQPTRDAIQVFLREAAKLDALALGHALELKLQAPMWQVRMKAVCVLESILRKKDDDNFSCVASYFTENKDAVLRCSESPQASLREKAMKVLNLLGGDQPNSSTINLEKTVKVERTNVAKLPDLIDTGDSNDYHNTTKLTDDQNLANSTSSTPLVGDLFGDFSGSVGASHELKNDNDPFADVSFLTSENKERADDLFSGMTVGDVKQDNPQLFDIFASNSEQGNHKESVSDLMAGLSMDENTSSMEHRATTPSVQSESLFSGLNKHAADNTLGGMLGSQAVGFNVNPMFPNGHLPYNIQPGIMLNHPYSSQPLNYGAMGLLAQQQFLATMANFQHLSNANMPNDGVAQSAGTGGRTTLPDIFQPNFSTQTPSSMINTSKKEDTKAFDFISDHLSSARDPRRVI</sequence>
<dbReference type="EMBL" id="WOCE01000001">
    <property type="protein sequence ID" value="KAE9621380.1"/>
    <property type="molecule type" value="Genomic_DNA"/>
</dbReference>
<dbReference type="Gene3D" id="1.25.40.90">
    <property type="match status" value="1"/>
</dbReference>
<organism evidence="7 8">
    <name type="scientific">Lupinus albus</name>
    <name type="common">White lupine</name>
    <name type="synonym">Lupinus termis</name>
    <dbReference type="NCBI Taxonomy" id="3870"/>
    <lineage>
        <taxon>Eukaryota</taxon>
        <taxon>Viridiplantae</taxon>
        <taxon>Streptophyta</taxon>
        <taxon>Embryophyta</taxon>
        <taxon>Tracheophyta</taxon>
        <taxon>Spermatophyta</taxon>
        <taxon>Magnoliopsida</taxon>
        <taxon>eudicotyledons</taxon>
        <taxon>Gunneridae</taxon>
        <taxon>Pentapetalae</taxon>
        <taxon>rosids</taxon>
        <taxon>fabids</taxon>
        <taxon>Fabales</taxon>
        <taxon>Fabaceae</taxon>
        <taxon>Papilionoideae</taxon>
        <taxon>50 kb inversion clade</taxon>
        <taxon>genistoids sensu lato</taxon>
        <taxon>core genistoids</taxon>
        <taxon>Genisteae</taxon>
        <taxon>Lupinus</taxon>
    </lineage>
</organism>